<feature type="transmembrane region" description="Helical" evidence="1">
    <location>
        <begin position="503"/>
        <end position="526"/>
    </location>
</feature>
<organism evidence="2 3">
    <name type="scientific">Oceanobacillus bengalensis</name>
    <dbReference type="NCBI Taxonomy" id="1435466"/>
    <lineage>
        <taxon>Bacteria</taxon>
        <taxon>Bacillati</taxon>
        <taxon>Bacillota</taxon>
        <taxon>Bacilli</taxon>
        <taxon>Bacillales</taxon>
        <taxon>Bacillaceae</taxon>
        <taxon>Oceanobacillus</taxon>
    </lineage>
</organism>
<feature type="transmembrane region" description="Helical" evidence="1">
    <location>
        <begin position="81"/>
        <end position="102"/>
    </location>
</feature>
<feature type="transmembrane region" description="Helical" evidence="1">
    <location>
        <begin position="396"/>
        <end position="415"/>
    </location>
</feature>
<feature type="transmembrane region" description="Helical" evidence="1">
    <location>
        <begin position="200"/>
        <end position="220"/>
    </location>
</feature>
<dbReference type="AlphaFoldDB" id="A0A494YU25"/>
<gene>
    <name evidence="2" type="ORF">D8M05_15520</name>
</gene>
<feature type="transmembrane region" description="Helical" evidence="1">
    <location>
        <begin position="463"/>
        <end position="483"/>
    </location>
</feature>
<feature type="transmembrane region" description="Helical" evidence="1">
    <location>
        <begin position="123"/>
        <end position="146"/>
    </location>
</feature>
<evidence type="ECO:0000313" key="3">
    <source>
        <dbReference type="Proteomes" id="UP000281813"/>
    </source>
</evidence>
<feature type="transmembrane region" description="Helical" evidence="1">
    <location>
        <begin position="299"/>
        <end position="325"/>
    </location>
</feature>
<dbReference type="EMBL" id="RBZO01000028">
    <property type="protein sequence ID" value="RKQ13640.1"/>
    <property type="molecule type" value="Genomic_DNA"/>
</dbReference>
<keyword evidence="3" id="KW-1185">Reference proteome</keyword>
<protein>
    <submittedName>
        <fullName evidence="2">ABC transporter permease</fullName>
    </submittedName>
</protein>
<keyword evidence="1" id="KW-0472">Membrane</keyword>
<feature type="transmembrane region" description="Helical" evidence="1">
    <location>
        <begin position="21"/>
        <end position="39"/>
    </location>
</feature>
<feature type="transmembrane region" description="Helical" evidence="1">
    <location>
        <begin position="166"/>
        <end position="188"/>
    </location>
</feature>
<name>A0A494YU25_9BACI</name>
<evidence type="ECO:0000256" key="1">
    <source>
        <dbReference type="SAM" id="Phobius"/>
    </source>
</evidence>
<dbReference type="RefSeq" id="WP_121133413.1">
    <property type="nucleotide sequence ID" value="NZ_JBHUFK010000053.1"/>
</dbReference>
<comment type="caution">
    <text evidence="2">The sequence shown here is derived from an EMBL/GenBank/DDBJ whole genome shotgun (WGS) entry which is preliminary data.</text>
</comment>
<dbReference type="OrthoDB" id="2014935at2"/>
<keyword evidence="1" id="KW-1133">Transmembrane helix</keyword>
<feature type="transmembrane region" description="Helical" evidence="1">
    <location>
        <begin position="240"/>
        <end position="260"/>
    </location>
</feature>
<proteinExistence type="predicted"/>
<accession>A0A494YU25</accession>
<dbReference type="Proteomes" id="UP000281813">
    <property type="component" value="Unassembled WGS sequence"/>
</dbReference>
<reference evidence="2 3" key="1">
    <citation type="journal article" date="2015" name="Antonie Van Leeuwenhoek">
        <title>Oceanobacillus bengalensis sp. nov., a bacterium isolated from seawater of the Bay of Bengal.</title>
        <authorList>
            <person name="Yongchang O."/>
            <person name="Xiang W."/>
            <person name="Wang G."/>
        </authorList>
    </citation>
    <scope>NUCLEOTIDE SEQUENCE [LARGE SCALE GENOMIC DNA]</scope>
    <source>
        <strain evidence="2 3">MCCC 1K00260</strain>
    </source>
</reference>
<sequence>MLFKGTHSLTKFIFRQRRFKIIIWLLGLILVTLAAASAYPEMYKGDETRQAYALTMENPAMIAMLGVGYDLEDYLSSVGTLFAHEMLLFTIIAVAIMNILLVGRSTRADEEDGRIEMIRALSVGRLAYTSASMIVVVITNLLLALLTGLGLGLLGIEGFDFESSLLYGSILGVSGLLFGSITAVFAQLTETSRGTTMSSFAILIGAYLIRAIGDVSNEMLSYVSPLGWLSRTGVFADNNWGLFLLTLIVAIVILLLSFYLNAIRDLGVGFIAARKGKRHANPFLQTTFGLTLRLGRTNIVTWAIGMFAMSLSFGAVLGDLEAYFIEIEFMQAFIEEESGYTMTEQFITLLMAIMSLISVIPAVMTVLKLKGEENKFRTENYYSRAVSRTNVLGNHYFLAILVCVLMQSLVALGLWSVGQSMMDDALSFGTTFASAFVYLPAMWVVISLATLLVGSLPKLTSFVWLYVVYCFIVVYLSGILDFPEWLNNLSVFEHVPQIPAEDMNFMVMIVLGIVAIVVTVIGFMAYNRRDIAG</sequence>
<feature type="transmembrane region" description="Helical" evidence="1">
    <location>
        <begin position="435"/>
        <end position="456"/>
    </location>
</feature>
<keyword evidence="1" id="KW-0812">Transmembrane</keyword>
<evidence type="ECO:0000313" key="2">
    <source>
        <dbReference type="EMBL" id="RKQ13640.1"/>
    </source>
</evidence>
<feature type="transmembrane region" description="Helical" evidence="1">
    <location>
        <begin position="345"/>
        <end position="367"/>
    </location>
</feature>